<dbReference type="SUPFAM" id="SSF54534">
    <property type="entry name" value="FKBP-like"/>
    <property type="match status" value="1"/>
</dbReference>
<evidence type="ECO:0000256" key="2">
    <source>
        <dbReference type="ARBA" id="ARBA00013194"/>
    </source>
</evidence>
<dbReference type="PROSITE" id="PS50059">
    <property type="entry name" value="FKBP_PPIASE"/>
    <property type="match status" value="1"/>
</dbReference>
<feature type="domain" description="PPIase FKBP-type" evidence="7">
    <location>
        <begin position="214"/>
        <end position="306"/>
    </location>
</feature>
<dbReference type="OrthoDB" id="77911at2759"/>
<dbReference type="Gene3D" id="3.10.50.40">
    <property type="match status" value="1"/>
</dbReference>
<dbReference type="GO" id="GO:0003755">
    <property type="term" value="F:peptidyl-prolyl cis-trans isomerase activity"/>
    <property type="evidence" value="ECO:0007669"/>
    <property type="project" value="UniProtKB-KW"/>
</dbReference>
<protein>
    <recommendedName>
        <fullName evidence="2 5">peptidylprolyl isomerase</fullName>
        <ecNumber evidence="2 5">5.2.1.8</ecNumber>
    </recommendedName>
</protein>
<dbReference type="Pfam" id="PF00254">
    <property type="entry name" value="FKBP_C"/>
    <property type="match status" value="1"/>
</dbReference>
<evidence type="ECO:0000313" key="9">
    <source>
        <dbReference type="Proteomes" id="UP000265515"/>
    </source>
</evidence>
<feature type="region of interest" description="Disordered" evidence="6">
    <location>
        <begin position="54"/>
        <end position="75"/>
    </location>
</feature>
<comment type="catalytic activity">
    <reaction evidence="1 5">
        <text>[protein]-peptidylproline (omega=180) = [protein]-peptidylproline (omega=0)</text>
        <dbReference type="Rhea" id="RHEA:16237"/>
        <dbReference type="Rhea" id="RHEA-COMP:10747"/>
        <dbReference type="Rhea" id="RHEA-COMP:10748"/>
        <dbReference type="ChEBI" id="CHEBI:83833"/>
        <dbReference type="ChEBI" id="CHEBI:83834"/>
        <dbReference type="EC" id="5.2.1.8"/>
    </reaction>
</comment>
<evidence type="ECO:0000259" key="7">
    <source>
        <dbReference type="PROSITE" id="PS50059"/>
    </source>
</evidence>
<sequence length="314" mass="32459">MAAVSPAVCGAAATVAVERSLVIGSRSLHVGESCGGRKAGASSAIVRKGAELGTAHRRGSAAPLPASGPSTAGRVVTPYAGAECDRESVTTAGHSTPATVSQSQSPSSLSSPWASSSPMHEAGEPTSRRSLLSLSAVLATMGWMGPSGTGLFVDRNHTDGMAMAASLPPTDDQDIRLCNRECERDLEGIPTVTMESGLQFKDIVAGKGPQPPIGFQVAAHYVAMLPDGKVFDSSLEKGMPYIIRLGARQVIAGLDEGVQSMKVGGKRRLYIPGNLAFPKGLASAPGRPRVAANSPVVFDVQLLYVPGLEDIEEE</sequence>
<accession>A0A388M481</accession>
<proteinExistence type="predicted"/>
<evidence type="ECO:0000256" key="3">
    <source>
        <dbReference type="ARBA" id="ARBA00023110"/>
    </source>
</evidence>
<evidence type="ECO:0000256" key="1">
    <source>
        <dbReference type="ARBA" id="ARBA00000971"/>
    </source>
</evidence>
<reference evidence="8 9" key="1">
    <citation type="journal article" date="2018" name="Cell">
        <title>The Chara Genome: Secondary Complexity and Implications for Plant Terrestrialization.</title>
        <authorList>
            <person name="Nishiyama T."/>
            <person name="Sakayama H."/>
            <person name="Vries J.D."/>
            <person name="Buschmann H."/>
            <person name="Saint-Marcoux D."/>
            <person name="Ullrich K.K."/>
            <person name="Haas F.B."/>
            <person name="Vanderstraeten L."/>
            <person name="Becker D."/>
            <person name="Lang D."/>
            <person name="Vosolsobe S."/>
            <person name="Rombauts S."/>
            <person name="Wilhelmsson P.K.I."/>
            <person name="Janitza P."/>
            <person name="Kern R."/>
            <person name="Heyl A."/>
            <person name="Rumpler F."/>
            <person name="Villalobos L.I.A.C."/>
            <person name="Clay J.M."/>
            <person name="Skokan R."/>
            <person name="Toyoda A."/>
            <person name="Suzuki Y."/>
            <person name="Kagoshima H."/>
            <person name="Schijlen E."/>
            <person name="Tajeshwar N."/>
            <person name="Catarino B."/>
            <person name="Hetherington A.J."/>
            <person name="Saltykova A."/>
            <person name="Bonnot C."/>
            <person name="Breuninger H."/>
            <person name="Symeonidi A."/>
            <person name="Radhakrishnan G.V."/>
            <person name="Van Nieuwerburgh F."/>
            <person name="Deforce D."/>
            <person name="Chang C."/>
            <person name="Karol K.G."/>
            <person name="Hedrich R."/>
            <person name="Ulvskov P."/>
            <person name="Glockner G."/>
            <person name="Delwiche C.F."/>
            <person name="Petrasek J."/>
            <person name="Van de Peer Y."/>
            <person name="Friml J."/>
            <person name="Beilby M."/>
            <person name="Dolan L."/>
            <person name="Kohara Y."/>
            <person name="Sugano S."/>
            <person name="Fujiyama A."/>
            <person name="Delaux P.-M."/>
            <person name="Quint M."/>
            <person name="TheiBen G."/>
            <person name="Hagemann M."/>
            <person name="Harholt J."/>
            <person name="Dunand C."/>
            <person name="Zachgo S."/>
            <person name="Langdale J."/>
            <person name="Maumus F."/>
            <person name="Straeten D.V.D."/>
            <person name="Gould S.B."/>
            <person name="Rensing S.A."/>
        </authorList>
    </citation>
    <scope>NUCLEOTIDE SEQUENCE [LARGE SCALE GENOMIC DNA]</scope>
    <source>
        <strain evidence="8 9">S276</strain>
    </source>
</reference>
<keyword evidence="9" id="KW-1185">Reference proteome</keyword>
<name>A0A388M481_CHABU</name>
<evidence type="ECO:0000256" key="6">
    <source>
        <dbReference type="SAM" id="MobiDB-lite"/>
    </source>
</evidence>
<dbReference type="Gramene" id="GBG89398">
    <property type="protein sequence ID" value="GBG89398"/>
    <property type="gene ID" value="CBR_g49189"/>
</dbReference>
<dbReference type="AlphaFoldDB" id="A0A388M481"/>
<evidence type="ECO:0000256" key="4">
    <source>
        <dbReference type="ARBA" id="ARBA00023235"/>
    </source>
</evidence>
<gene>
    <name evidence="8" type="ORF">CBR_g49189</name>
</gene>
<dbReference type="PANTHER" id="PTHR43811:SF17">
    <property type="entry name" value="PEPTIDYL-PROLYL CIS-TRANS ISOMERASE FKBP16-3, CHLOROPLASTIC"/>
    <property type="match status" value="1"/>
</dbReference>
<dbReference type="InterPro" id="IPR001179">
    <property type="entry name" value="PPIase_FKBP_dom"/>
</dbReference>
<dbReference type="PANTHER" id="PTHR43811">
    <property type="entry name" value="FKBP-TYPE PEPTIDYL-PROLYL CIS-TRANS ISOMERASE FKPA"/>
    <property type="match status" value="1"/>
</dbReference>
<dbReference type="EMBL" id="BFEA01000734">
    <property type="protein sequence ID" value="GBG89398.1"/>
    <property type="molecule type" value="Genomic_DNA"/>
</dbReference>
<comment type="caution">
    <text evidence="8">The sequence shown here is derived from an EMBL/GenBank/DDBJ whole genome shotgun (WGS) entry which is preliminary data.</text>
</comment>
<feature type="compositionally biased region" description="Low complexity" evidence="6">
    <location>
        <begin position="95"/>
        <end position="118"/>
    </location>
</feature>
<feature type="region of interest" description="Disordered" evidence="6">
    <location>
        <begin position="90"/>
        <end position="128"/>
    </location>
</feature>
<dbReference type="InterPro" id="IPR046357">
    <property type="entry name" value="PPIase_dom_sf"/>
</dbReference>
<keyword evidence="4 5" id="KW-0413">Isomerase</keyword>
<dbReference type="STRING" id="69332.A0A388M481"/>
<evidence type="ECO:0000313" key="8">
    <source>
        <dbReference type="EMBL" id="GBG89398.1"/>
    </source>
</evidence>
<evidence type="ECO:0000256" key="5">
    <source>
        <dbReference type="PROSITE-ProRule" id="PRU00277"/>
    </source>
</evidence>
<dbReference type="EC" id="5.2.1.8" evidence="2 5"/>
<dbReference type="GO" id="GO:0009543">
    <property type="term" value="C:chloroplast thylakoid lumen"/>
    <property type="evidence" value="ECO:0007669"/>
    <property type="project" value="EnsemblPlants"/>
</dbReference>
<organism evidence="8 9">
    <name type="scientific">Chara braunii</name>
    <name type="common">Braun's stonewort</name>
    <dbReference type="NCBI Taxonomy" id="69332"/>
    <lineage>
        <taxon>Eukaryota</taxon>
        <taxon>Viridiplantae</taxon>
        <taxon>Streptophyta</taxon>
        <taxon>Charophyceae</taxon>
        <taxon>Charales</taxon>
        <taxon>Characeae</taxon>
        <taxon>Chara</taxon>
    </lineage>
</organism>
<dbReference type="Proteomes" id="UP000265515">
    <property type="component" value="Unassembled WGS sequence"/>
</dbReference>
<keyword evidence="3 5" id="KW-0697">Rotamase</keyword>